<evidence type="ECO:0000313" key="1">
    <source>
        <dbReference type="EMBL" id="HGB25254.1"/>
    </source>
</evidence>
<protein>
    <submittedName>
        <fullName evidence="1">Uncharacterized protein</fullName>
    </submittedName>
</protein>
<sequence length="150" mass="16481">MERGGGLEMDLREGVERILKDVAKNVKSGYVDPQEVRNLAMVLLSAAILSGEDFYYVLSNALYTLADALGAFLRVTSVPLSIEVRGRAEKMLEEVRLEVFGSLSTMAAAVASNNQCEAMKSASELLRVSYKVNSLAENFKNILVTELEEE</sequence>
<dbReference type="EMBL" id="DTIB01000091">
    <property type="protein sequence ID" value="HGB25254.1"/>
    <property type="molecule type" value="Genomic_DNA"/>
</dbReference>
<accession>A0A7C3SLF4</accession>
<reference evidence="1" key="1">
    <citation type="journal article" date="2020" name="mSystems">
        <title>Genome- and Community-Level Interaction Insights into Carbon Utilization and Element Cycling Functions of Hydrothermarchaeota in Hydrothermal Sediment.</title>
        <authorList>
            <person name="Zhou Z."/>
            <person name="Liu Y."/>
            <person name="Xu W."/>
            <person name="Pan J."/>
            <person name="Luo Z.H."/>
            <person name="Li M."/>
        </authorList>
    </citation>
    <scope>NUCLEOTIDE SEQUENCE [LARGE SCALE GENOMIC DNA]</scope>
    <source>
        <strain evidence="1">SpSt-8</strain>
    </source>
</reference>
<comment type="caution">
    <text evidence="1">The sequence shown here is derived from an EMBL/GenBank/DDBJ whole genome shotgun (WGS) entry which is preliminary data.</text>
</comment>
<proteinExistence type="predicted"/>
<dbReference type="AlphaFoldDB" id="A0A7C3SLF4"/>
<gene>
    <name evidence="1" type="ORF">ENV88_04315</name>
</gene>
<organism evidence="1">
    <name type="scientific">Thermofilum pendens</name>
    <dbReference type="NCBI Taxonomy" id="2269"/>
    <lineage>
        <taxon>Archaea</taxon>
        <taxon>Thermoproteota</taxon>
        <taxon>Thermoprotei</taxon>
        <taxon>Thermofilales</taxon>
        <taxon>Thermofilaceae</taxon>
        <taxon>Thermofilum</taxon>
    </lineage>
</organism>
<name>A0A7C3SLF4_THEPE</name>